<accession>A0A061DHJ4</accession>
<protein>
    <recommendedName>
        <fullName evidence="5">Transmembrane protein</fullName>
    </recommendedName>
</protein>
<keyword evidence="1" id="KW-0472">Membrane</keyword>
<dbReference type="PANTHER" id="PTHR34262:SF1">
    <property type="entry name" value="TRANSMEMBRANE PROTEIN 220"/>
    <property type="match status" value="1"/>
</dbReference>
<dbReference type="Proteomes" id="UP000026915">
    <property type="component" value="Chromosome 1"/>
</dbReference>
<keyword evidence="4" id="KW-1185">Reference proteome</keyword>
<dbReference type="AlphaFoldDB" id="A0A061DHJ4"/>
<feature type="chain" id="PRO_5001595868" description="Transmembrane protein" evidence="2">
    <location>
        <begin position="25"/>
        <end position="207"/>
    </location>
</feature>
<evidence type="ECO:0000313" key="3">
    <source>
        <dbReference type="EMBL" id="EOX91231.1"/>
    </source>
</evidence>
<evidence type="ECO:0000256" key="1">
    <source>
        <dbReference type="SAM" id="Phobius"/>
    </source>
</evidence>
<keyword evidence="1" id="KW-1133">Transmembrane helix</keyword>
<sequence>MAKPTKLFSWCSLLMAIMFGFSSSVQLNDPDWYFWFPLYACACVVNLVNWRNSSKGAIRHIAKVALFLGVFLFVKVVIEDSLSKIAGFWSLDLTERVVREKTGSALVIISMILHLKAISEPTDLKQRKKKNKIGRLVEYGEKLRTSLFHLNGIRGGFQLRASLRLLCGSERGNEVLNNSCGWTRIPCPAWNLRDNLHQHTIVDHSNF</sequence>
<dbReference type="eggNOG" id="ENOG502S1R6">
    <property type="taxonomic scope" value="Eukaryota"/>
</dbReference>
<dbReference type="PANTHER" id="PTHR34262">
    <property type="entry name" value="TRANSMEMBRANE PROTEIN 220"/>
    <property type="match status" value="1"/>
</dbReference>
<keyword evidence="1" id="KW-0812">Transmembrane</keyword>
<dbReference type="HOGENOM" id="CLU_1328427_0_0_1"/>
<dbReference type="InterPro" id="IPR029377">
    <property type="entry name" value="TMEM220"/>
</dbReference>
<gene>
    <name evidence="3" type="ORF">TCM_000484</name>
</gene>
<feature type="signal peptide" evidence="2">
    <location>
        <begin position="1"/>
        <end position="24"/>
    </location>
</feature>
<dbReference type="Gramene" id="EOX91231">
    <property type="protein sequence ID" value="EOX91231"/>
    <property type="gene ID" value="TCM_000484"/>
</dbReference>
<evidence type="ECO:0008006" key="5">
    <source>
        <dbReference type="Google" id="ProtNLM"/>
    </source>
</evidence>
<proteinExistence type="predicted"/>
<name>A0A061DHJ4_THECC</name>
<dbReference type="InParanoid" id="A0A061DHJ4"/>
<feature type="transmembrane region" description="Helical" evidence="1">
    <location>
        <begin position="32"/>
        <end position="49"/>
    </location>
</feature>
<evidence type="ECO:0000256" key="2">
    <source>
        <dbReference type="SAM" id="SignalP"/>
    </source>
</evidence>
<dbReference type="EMBL" id="CM001879">
    <property type="protein sequence ID" value="EOX91231.1"/>
    <property type="molecule type" value="Genomic_DNA"/>
</dbReference>
<feature type="transmembrane region" description="Helical" evidence="1">
    <location>
        <begin position="61"/>
        <end position="78"/>
    </location>
</feature>
<keyword evidence="2" id="KW-0732">Signal</keyword>
<dbReference type="OMA" id="RIPCPAW"/>
<reference evidence="3 4" key="1">
    <citation type="journal article" date="2013" name="Genome Biol.">
        <title>The genome sequence of the most widely cultivated cacao type and its use to identify candidate genes regulating pod color.</title>
        <authorList>
            <person name="Motamayor J.C."/>
            <person name="Mockaitis K."/>
            <person name="Schmutz J."/>
            <person name="Haiminen N."/>
            <person name="Iii D.L."/>
            <person name="Cornejo O."/>
            <person name="Findley S.D."/>
            <person name="Zheng P."/>
            <person name="Utro F."/>
            <person name="Royaert S."/>
            <person name="Saski C."/>
            <person name="Jenkins J."/>
            <person name="Podicheti R."/>
            <person name="Zhao M."/>
            <person name="Scheffler B.E."/>
            <person name="Stack J.C."/>
            <person name="Feltus F.A."/>
            <person name="Mustiga G.M."/>
            <person name="Amores F."/>
            <person name="Phillips W."/>
            <person name="Marelli J.P."/>
            <person name="May G.D."/>
            <person name="Shapiro H."/>
            <person name="Ma J."/>
            <person name="Bustamante C.D."/>
            <person name="Schnell R.J."/>
            <person name="Main D."/>
            <person name="Gilbert D."/>
            <person name="Parida L."/>
            <person name="Kuhn D.N."/>
        </authorList>
    </citation>
    <scope>NUCLEOTIDE SEQUENCE [LARGE SCALE GENOMIC DNA]</scope>
    <source>
        <strain evidence="4">cv. Matina 1-6</strain>
    </source>
</reference>
<organism evidence="3 4">
    <name type="scientific">Theobroma cacao</name>
    <name type="common">Cacao</name>
    <name type="synonym">Cocoa</name>
    <dbReference type="NCBI Taxonomy" id="3641"/>
    <lineage>
        <taxon>Eukaryota</taxon>
        <taxon>Viridiplantae</taxon>
        <taxon>Streptophyta</taxon>
        <taxon>Embryophyta</taxon>
        <taxon>Tracheophyta</taxon>
        <taxon>Spermatophyta</taxon>
        <taxon>Magnoliopsida</taxon>
        <taxon>eudicotyledons</taxon>
        <taxon>Gunneridae</taxon>
        <taxon>Pentapetalae</taxon>
        <taxon>rosids</taxon>
        <taxon>malvids</taxon>
        <taxon>Malvales</taxon>
        <taxon>Malvaceae</taxon>
        <taxon>Byttnerioideae</taxon>
        <taxon>Theobroma</taxon>
    </lineage>
</organism>
<evidence type="ECO:0000313" key="4">
    <source>
        <dbReference type="Proteomes" id="UP000026915"/>
    </source>
</evidence>
<dbReference type="Pfam" id="PF15071">
    <property type="entry name" value="TMEM220"/>
    <property type="match status" value="1"/>
</dbReference>